<accession>A0ABU7JG80</accession>
<dbReference type="EMBL" id="JAUGZK010000006">
    <property type="protein sequence ID" value="MEE2024687.1"/>
    <property type="molecule type" value="Genomic_DNA"/>
</dbReference>
<sequence length="216" mass="24177">MYREITQDGGGFLAEAASDAEGIYTEQVESCAVYAAYGTHGLAVVHDTGQLDITSIVEFLQRCGSIARLVRGMNFRQCPKNTEQHHRERSKRIANLLRHKKGWERVDISNGKIVLLKNGSVIIDPSTTGNVDSVNGKEQRHQINLLNNLFIKPNSQSIPLDIQFDGDWTSHPRLLASVQEMKLRALQERARGDNDYLSELFRAQQMGVIDLSGDQS</sequence>
<keyword evidence="2" id="KW-1185">Reference proteome</keyword>
<dbReference type="RefSeq" id="WP_330088011.1">
    <property type="nucleotide sequence ID" value="NZ_JAUGZK010000006.1"/>
</dbReference>
<organism evidence="1 2">
    <name type="scientific">Alkalimonas mucilaginosa</name>
    <dbReference type="NCBI Taxonomy" id="3057676"/>
    <lineage>
        <taxon>Bacteria</taxon>
        <taxon>Pseudomonadati</taxon>
        <taxon>Pseudomonadota</taxon>
        <taxon>Gammaproteobacteria</taxon>
        <taxon>Alkalimonas</taxon>
    </lineage>
</organism>
<evidence type="ECO:0000313" key="2">
    <source>
        <dbReference type="Proteomes" id="UP001339167"/>
    </source>
</evidence>
<protein>
    <submittedName>
        <fullName evidence="1">Uncharacterized protein</fullName>
    </submittedName>
</protein>
<proteinExistence type="predicted"/>
<comment type="caution">
    <text evidence="1">The sequence shown here is derived from an EMBL/GenBank/DDBJ whole genome shotgun (WGS) entry which is preliminary data.</text>
</comment>
<evidence type="ECO:0000313" key="1">
    <source>
        <dbReference type="EMBL" id="MEE2024687.1"/>
    </source>
</evidence>
<dbReference type="Proteomes" id="UP001339167">
    <property type="component" value="Unassembled WGS sequence"/>
</dbReference>
<gene>
    <name evidence="1" type="ORF">QWF21_10550</name>
</gene>
<name>A0ABU7JG80_9GAMM</name>
<reference evidence="1 2" key="1">
    <citation type="submission" date="2023-06" db="EMBL/GenBank/DDBJ databases">
        <title>Alkalimonas sp., MEB004 an alkaliphilic bacterium isolated from Lonar Lake, India.</title>
        <authorList>
            <person name="Joshi A."/>
            <person name="Thite S."/>
        </authorList>
    </citation>
    <scope>NUCLEOTIDE SEQUENCE [LARGE SCALE GENOMIC DNA]</scope>
    <source>
        <strain evidence="1 2">MEB004</strain>
    </source>
</reference>